<dbReference type="InterPro" id="IPR003583">
    <property type="entry name" value="Hlx-hairpin-Hlx_DNA-bd_motif"/>
</dbReference>
<protein>
    <recommendedName>
        <fullName evidence="6">Holliday junction branch migration complex subunit RuvA</fullName>
    </recommendedName>
</protein>
<dbReference type="eggNOG" id="COG0632">
    <property type="taxonomic scope" value="Bacteria"/>
</dbReference>
<dbReference type="InterPro" id="IPR011114">
    <property type="entry name" value="RuvA_C"/>
</dbReference>
<evidence type="ECO:0000313" key="9">
    <source>
        <dbReference type="Proteomes" id="UP000019591"/>
    </source>
</evidence>
<keyword evidence="8" id="KW-0347">Helicase</keyword>
<dbReference type="GO" id="GO:0006310">
    <property type="term" value="P:DNA recombination"/>
    <property type="evidence" value="ECO:0007669"/>
    <property type="project" value="UniProtKB-UniRule"/>
</dbReference>
<comment type="subunit">
    <text evidence="6">Homotetramer. Forms an RuvA(8)-RuvB(12)-Holliday junction (HJ) complex. HJ DNA is sandwiched between 2 RuvA tetramers; dsDNA enters through RuvA and exits via RuvB. An RuvB hexamer assembles on each DNA strand where it exits the tetramer. Each RuvB hexamer is contacted by two RuvA subunits (via domain III) on 2 adjacent RuvB subunits; this complex drives branch migration. In the full resolvosome a probable DNA-RuvA(4)-RuvB(12)-RuvC(2) complex forms which resolves the HJ.</text>
</comment>
<dbReference type="Pfam" id="PF07499">
    <property type="entry name" value="RuvA_C"/>
    <property type="match status" value="1"/>
</dbReference>
<evidence type="ECO:0000256" key="6">
    <source>
        <dbReference type="HAMAP-Rule" id="MF_00031"/>
    </source>
</evidence>
<dbReference type="GO" id="GO:0000400">
    <property type="term" value="F:four-way junction DNA binding"/>
    <property type="evidence" value="ECO:0007669"/>
    <property type="project" value="UniProtKB-UniRule"/>
</dbReference>
<evidence type="ECO:0000313" key="8">
    <source>
        <dbReference type="EMBL" id="AHM56260.1"/>
    </source>
</evidence>
<gene>
    <name evidence="6 8" type="primary">ruvA</name>
    <name evidence="8" type="ORF">EAL2_c09610</name>
</gene>
<dbReference type="GO" id="GO:0005737">
    <property type="term" value="C:cytoplasm"/>
    <property type="evidence" value="ECO:0007669"/>
    <property type="project" value="UniProtKB-SubCell"/>
</dbReference>
<evidence type="ECO:0000256" key="1">
    <source>
        <dbReference type="ARBA" id="ARBA00022490"/>
    </source>
</evidence>
<reference evidence="8 9" key="1">
    <citation type="journal article" date="2014" name="Genome Announc.">
        <title>Complete Genome Sequence of Amino Acid-Utilizing Eubacterium acidaminophilum al-2 (DSM 3953).</title>
        <authorList>
            <person name="Poehlein A."/>
            <person name="Andreesen J.R."/>
            <person name="Daniel R."/>
        </authorList>
    </citation>
    <scope>NUCLEOTIDE SEQUENCE [LARGE SCALE GENOMIC DNA]</scope>
    <source>
        <strain evidence="8 9">DSM 3953</strain>
    </source>
</reference>
<comment type="subcellular location">
    <subcellularLocation>
        <location evidence="6">Cytoplasm</location>
    </subcellularLocation>
</comment>
<dbReference type="Pfam" id="PF01330">
    <property type="entry name" value="RuvA_N"/>
    <property type="match status" value="1"/>
</dbReference>
<dbReference type="GO" id="GO:0005524">
    <property type="term" value="F:ATP binding"/>
    <property type="evidence" value="ECO:0007669"/>
    <property type="project" value="InterPro"/>
</dbReference>
<feature type="region of interest" description="Domain III" evidence="6">
    <location>
        <begin position="147"/>
        <end position="196"/>
    </location>
</feature>
<dbReference type="InterPro" id="IPR013849">
    <property type="entry name" value="DNA_helicase_Holl-junc_RuvA_I"/>
</dbReference>
<keyword evidence="4 6" id="KW-0233">DNA recombination</keyword>
<accession>W8T5X5</accession>
<feature type="domain" description="Helix-hairpin-helix DNA-binding motif class 1" evidence="7">
    <location>
        <begin position="72"/>
        <end position="91"/>
    </location>
</feature>
<dbReference type="AlphaFoldDB" id="W8T5X5"/>
<organism evidence="8 9">
    <name type="scientific">Peptoclostridium acidaminophilum DSM 3953</name>
    <dbReference type="NCBI Taxonomy" id="1286171"/>
    <lineage>
        <taxon>Bacteria</taxon>
        <taxon>Bacillati</taxon>
        <taxon>Bacillota</taxon>
        <taxon>Clostridia</taxon>
        <taxon>Peptostreptococcales</taxon>
        <taxon>Peptoclostridiaceae</taxon>
        <taxon>Peptoclostridium</taxon>
    </lineage>
</organism>
<dbReference type="PATRIC" id="fig|1286171.3.peg.911"/>
<keyword evidence="8" id="KW-0378">Hydrolase</keyword>
<dbReference type="KEGG" id="eac:EAL2_c09610"/>
<keyword evidence="3 6" id="KW-0238">DNA-binding</keyword>
<keyword evidence="1 6" id="KW-0963">Cytoplasm</keyword>
<dbReference type="RefSeq" id="WP_025435273.1">
    <property type="nucleotide sequence ID" value="NZ_CP007452.1"/>
</dbReference>
<evidence type="ECO:0000256" key="2">
    <source>
        <dbReference type="ARBA" id="ARBA00022763"/>
    </source>
</evidence>
<feature type="domain" description="Helix-hairpin-helix DNA-binding motif class 1" evidence="7">
    <location>
        <begin position="107"/>
        <end position="126"/>
    </location>
</feature>
<dbReference type="Gene3D" id="1.10.8.10">
    <property type="entry name" value="DNA helicase RuvA subunit, C-terminal domain"/>
    <property type="match status" value="1"/>
</dbReference>
<proteinExistence type="inferred from homology"/>
<dbReference type="SUPFAM" id="SSF46929">
    <property type="entry name" value="DNA helicase RuvA subunit, C-terminal domain"/>
    <property type="match status" value="1"/>
</dbReference>
<dbReference type="STRING" id="1286171.EAL2_c09610"/>
<dbReference type="GO" id="GO:0048476">
    <property type="term" value="C:Holliday junction resolvase complex"/>
    <property type="evidence" value="ECO:0007669"/>
    <property type="project" value="UniProtKB-UniRule"/>
</dbReference>
<dbReference type="InterPro" id="IPR012340">
    <property type="entry name" value="NA-bd_OB-fold"/>
</dbReference>
<keyword evidence="2 6" id="KW-0227">DNA damage</keyword>
<evidence type="ECO:0000256" key="4">
    <source>
        <dbReference type="ARBA" id="ARBA00023172"/>
    </source>
</evidence>
<dbReference type="SUPFAM" id="SSF50249">
    <property type="entry name" value="Nucleic acid-binding proteins"/>
    <property type="match status" value="1"/>
</dbReference>
<dbReference type="InterPro" id="IPR036267">
    <property type="entry name" value="RuvA_C_sf"/>
</dbReference>
<dbReference type="GO" id="GO:0009378">
    <property type="term" value="F:four-way junction helicase activity"/>
    <property type="evidence" value="ECO:0007669"/>
    <property type="project" value="InterPro"/>
</dbReference>
<dbReference type="InterPro" id="IPR000085">
    <property type="entry name" value="RuvA"/>
</dbReference>
<dbReference type="EMBL" id="CP007452">
    <property type="protein sequence ID" value="AHM56260.1"/>
    <property type="molecule type" value="Genomic_DNA"/>
</dbReference>
<comment type="caution">
    <text evidence="6">Lacks conserved residue(s) required for the propagation of feature annotation.</text>
</comment>
<comment type="function">
    <text evidence="6">The RuvA-RuvB-RuvC complex processes Holliday junction (HJ) DNA during genetic recombination and DNA repair, while the RuvA-RuvB complex plays an important role in the rescue of blocked DNA replication forks via replication fork reversal (RFR). RuvA specifically binds to HJ cruciform DNA, conferring on it an open structure. The RuvB hexamer acts as an ATP-dependent pump, pulling dsDNA into and through the RuvAB complex. HJ branch migration allows RuvC to scan DNA until it finds its consensus sequence, where it cleaves and resolves the cruciform DNA.</text>
</comment>
<evidence type="ECO:0000256" key="3">
    <source>
        <dbReference type="ARBA" id="ARBA00023125"/>
    </source>
</evidence>
<keyword evidence="5 6" id="KW-0234">DNA repair</keyword>
<dbReference type="Pfam" id="PF14520">
    <property type="entry name" value="HHH_5"/>
    <property type="match status" value="1"/>
</dbReference>
<evidence type="ECO:0000259" key="7">
    <source>
        <dbReference type="SMART" id="SM00278"/>
    </source>
</evidence>
<dbReference type="InterPro" id="IPR010994">
    <property type="entry name" value="RuvA_2-like"/>
</dbReference>
<comment type="similarity">
    <text evidence="6">Belongs to the RuvA family.</text>
</comment>
<dbReference type="Proteomes" id="UP000019591">
    <property type="component" value="Chromosome"/>
</dbReference>
<dbReference type="Gene3D" id="1.10.150.20">
    <property type="entry name" value="5' to 3' exonuclease, C-terminal subdomain"/>
    <property type="match status" value="1"/>
</dbReference>
<dbReference type="NCBIfam" id="TIGR00084">
    <property type="entry name" value="ruvA"/>
    <property type="match status" value="1"/>
</dbReference>
<dbReference type="HOGENOM" id="CLU_087936_3_0_9"/>
<dbReference type="SUPFAM" id="SSF47781">
    <property type="entry name" value="RuvA domain 2-like"/>
    <property type="match status" value="1"/>
</dbReference>
<dbReference type="GO" id="GO:0009379">
    <property type="term" value="C:Holliday junction helicase complex"/>
    <property type="evidence" value="ECO:0007669"/>
    <property type="project" value="InterPro"/>
</dbReference>
<dbReference type="GO" id="GO:0016787">
    <property type="term" value="F:hydrolase activity"/>
    <property type="evidence" value="ECO:0007669"/>
    <property type="project" value="UniProtKB-KW"/>
</dbReference>
<dbReference type="OrthoDB" id="5293449at2"/>
<keyword evidence="8" id="KW-0547">Nucleotide-binding</keyword>
<keyword evidence="9" id="KW-1185">Reference proteome</keyword>
<dbReference type="Gene3D" id="2.40.50.140">
    <property type="entry name" value="Nucleic acid-binding proteins"/>
    <property type="match status" value="1"/>
</dbReference>
<name>W8T5X5_PEPAC</name>
<dbReference type="GO" id="GO:0006281">
    <property type="term" value="P:DNA repair"/>
    <property type="evidence" value="ECO:0007669"/>
    <property type="project" value="UniProtKB-UniRule"/>
</dbReference>
<comment type="domain">
    <text evidence="6">Has three domains with a flexible linker between the domains II and III and assumes an 'L' shape. Domain III is highly mobile and contacts RuvB.</text>
</comment>
<dbReference type="HAMAP" id="MF_00031">
    <property type="entry name" value="DNA_HJ_migration_RuvA"/>
    <property type="match status" value="1"/>
</dbReference>
<keyword evidence="8" id="KW-0067">ATP-binding</keyword>
<evidence type="ECO:0000256" key="5">
    <source>
        <dbReference type="ARBA" id="ARBA00023204"/>
    </source>
</evidence>
<sequence length="196" mass="21516">MYNYIKGRVEDISEGFVVLESSGIGYNINATFGTISRLSLGEEIKLHVKLIVREDEMSIYGFGTRDEKEMFELLIGVSSIGPRSAINILSFPESGSIAGYIMNADIRSLSKFPGVGKKTAERIVLELRDKLSKRGWTEQECALSEIPEHSELDEAVQALAALGYSESEARAAAAKAAETAQGTQELIKLSFKYLAR</sequence>
<dbReference type="SMART" id="SM00278">
    <property type="entry name" value="HhH1"/>
    <property type="match status" value="2"/>
</dbReference>